<sequence>MGFLGGIFGSARKKFGRKVLQQVLAHGSVASADYDPADDTVLFQIRGGGTGWINVAMLYRRFDGCAGPELSAMVYDMVQAAVSQRSGATGRAGGAEQPEDTWEQVAATVRPVLRPAGHDLVRVGDRNISGVVLTRRVLPYLVEMVAIDRPTTIQFVTAQHLLGWGVDADTVYAAAHENMTELAMSALTAFEPAEGTRILEFDDDEGETYIGALPLIPGWLAGVAARTGTRPVVFLPGHLGMYLVLGAAEGSASEEMLPQLLALAEEKYDRALRPVSPVPYTVDDDGELIPLRLPETHPAWRALQHAEATLAAKVYGAQTDKLRADADREAAVSDLLQVRDQDGTEYTMTPWTGYGNTILLPRANYICFVGRDGDAFRVAWDDVAELVDLHPAEEYDPPRYRVAGHPSAEIMTRLRALAS</sequence>
<name>A0ABS1MBW1_9NOCA</name>
<dbReference type="EMBL" id="JAERRJ010000010">
    <property type="protein sequence ID" value="MBL1077734.1"/>
    <property type="molecule type" value="Genomic_DNA"/>
</dbReference>
<keyword evidence="2" id="KW-1185">Reference proteome</keyword>
<evidence type="ECO:0000313" key="2">
    <source>
        <dbReference type="Proteomes" id="UP000602198"/>
    </source>
</evidence>
<accession>A0ABS1MBW1</accession>
<organism evidence="1 2">
    <name type="scientific">Nocardia acididurans</name>
    <dbReference type="NCBI Taxonomy" id="2802282"/>
    <lineage>
        <taxon>Bacteria</taxon>
        <taxon>Bacillati</taxon>
        <taxon>Actinomycetota</taxon>
        <taxon>Actinomycetes</taxon>
        <taxon>Mycobacteriales</taxon>
        <taxon>Nocardiaceae</taxon>
        <taxon>Nocardia</taxon>
    </lineage>
</organism>
<evidence type="ECO:0008006" key="3">
    <source>
        <dbReference type="Google" id="ProtNLM"/>
    </source>
</evidence>
<proteinExistence type="predicted"/>
<gene>
    <name evidence="1" type="ORF">JK358_25360</name>
</gene>
<reference evidence="1 2" key="1">
    <citation type="submission" date="2021-01" db="EMBL/GenBank/DDBJ databases">
        <title>WGS of actinomycetes isolated from Thailand.</title>
        <authorList>
            <person name="Thawai C."/>
        </authorList>
    </citation>
    <scope>NUCLEOTIDE SEQUENCE [LARGE SCALE GENOMIC DNA]</scope>
    <source>
        <strain evidence="1 2">LPG 2</strain>
    </source>
</reference>
<comment type="caution">
    <text evidence="1">The sequence shown here is derived from an EMBL/GenBank/DDBJ whole genome shotgun (WGS) entry which is preliminary data.</text>
</comment>
<dbReference type="Proteomes" id="UP000602198">
    <property type="component" value="Unassembled WGS sequence"/>
</dbReference>
<evidence type="ECO:0000313" key="1">
    <source>
        <dbReference type="EMBL" id="MBL1077734.1"/>
    </source>
</evidence>
<protein>
    <recommendedName>
        <fullName evidence="3">DUF1444 domain-containing protein</fullName>
    </recommendedName>
</protein>
<dbReference type="RefSeq" id="WP_201951630.1">
    <property type="nucleotide sequence ID" value="NZ_JAERRJ010000010.1"/>
</dbReference>